<protein>
    <submittedName>
        <fullName evidence="4">Mediator of RNA polymerase II transcription subunit 30</fullName>
    </submittedName>
</protein>
<evidence type="ECO:0000313" key="3">
    <source>
        <dbReference type="Proteomes" id="UP000694853"/>
    </source>
</evidence>
<reference evidence="3" key="1">
    <citation type="journal article" date="2019" name="Toxins">
        <title>Detection of Abrin-Like and Prepropulchellin-Like Toxin Genes and Transcripts Using Whole Genome Sequencing and Full-Length Transcript Sequencing of Abrus precatorius.</title>
        <authorList>
            <person name="Hovde B.T."/>
            <person name="Daligault H.E."/>
            <person name="Hanschen E.R."/>
            <person name="Kunde Y.A."/>
            <person name="Johnson M.B."/>
            <person name="Starkenburg S.R."/>
            <person name="Johnson S.L."/>
        </authorList>
    </citation>
    <scope>NUCLEOTIDE SEQUENCE [LARGE SCALE GENOMIC DNA]</scope>
</reference>
<dbReference type="Proteomes" id="UP000694853">
    <property type="component" value="Unplaced"/>
</dbReference>
<keyword evidence="1" id="KW-0175">Coiled coil</keyword>
<dbReference type="GO" id="GO:0016592">
    <property type="term" value="C:mediator complex"/>
    <property type="evidence" value="ECO:0007669"/>
    <property type="project" value="InterPro"/>
</dbReference>
<dbReference type="KEGG" id="aprc:113852746"/>
<organism evidence="3 4">
    <name type="scientific">Abrus precatorius</name>
    <name type="common">Indian licorice</name>
    <name type="synonym">Glycine abrus</name>
    <dbReference type="NCBI Taxonomy" id="3816"/>
    <lineage>
        <taxon>Eukaryota</taxon>
        <taxon>Viridiplantae</taxon>
        <taxon>Streptophyta</taxon>
        <taxon>Embryophyta</taxon>
        <taxon>Tracheophyta</taxon>
        <taxon>Spermatophyta</taxon>
        <taxon>Magnoliopsida</taxon>
        <taxon>eudicotyledons</taxon>
        <taxon>Gunneridae</taxon>
        <taxon>Pentapetalae</taxon>
        <taxon>rosids</taxon>
        <taxon>fabids</taxon>
        <taxon>Fabales</taxon>
        <taxon>Fabaceae</taxon>
        <taxon>Papilionoideae</taxon>
        <taxon>50 kb inversion clade</taxon>
        <taxon>NPAAA clade</taxon>
        <taxon>indigoferoid/millettioid clade</taxon>
        <taxon>Abreae</taxon>
        <taxon>Abrus</taxon>
    </lineage>
</organism>
<dbReference type="PANTHER" id="PTHR36406:SF2">
    <property type="entry name" value="MEDIATOR OF RNA POLYMERASE II TRANSCRIPTION SUBUNIT 30"/>
    <property type="match status" value="1"/>
</dbReference>
<feature type="region of interest" description="Disordered" evidence="2">
    <location>
        <begin position="1"/>
        <end position="23"/>
    </location>
</feature>
<evidence type="ECO:0000256" key="2">
    <source>
        <dbReference type="SAM" id="MobiDB-lite"/>
    </source>
</evidence>
<evidence type="ECO:0000313" key="4">
    <source>
        <dbReference type="RefSeq" id="XP_027338907.1"/>
    </source>
</evidence>
<dbReference type="InterPro" id="IPR034568">
    <property type="entry name" value="MED30"/>
</dbReference>
<name>A0A8B8K574_ABRPR</name>
<dbReference type="AlphaFoldDB" id="A0A8B8K574"/>
<feature type="coiled-coil region" evidence="1">
    <location>
        <begin position="137"/>
        <end position="164"/>
    </location>
</feature>
<feature type="compositionally biased region" description="Low complexity" evidence="2">
    <location>
        <begin position="56"/>
        <end position="71"/>
    </location>
</feature>
<sequence length="188" mass="19967">MEEQSVNGVMSRSSSPKTTQELAMEGQKYLEETIEYAFQILSSMNDELCNPVLWSTSPSATSPSPNAPSSNGVVNGDATSDTSNHHAESGAASGGAGGALEDARFRYKNAVAALRTILTAIPNSPKAKAFDTGSAASPADEAEIEKLEEQASSLRRELAGKNLHLKILINQLRDLITDISTWQSPLST</sequence>
<dbReference type="GeneID" id="113852746"/>
<accession>A0A8B8K574</accession>
<proteinExistence type="predicted"/>
<reference evidence="4" key="2">
    <citation type="submission" date="2025-08" db="UniProtKB">
        <authorList>
            <consortium name="RefSeq"/>
        </authorList>
    </citation>
    <scope>IDENTIFICATION</scope>
    <source>
        <tissue evidence="4">Young leaves</tissue>
    </source>
</reference>
<gene>
    <name evidence="4" type="primary">LOC113852746</name>
</gene>
<evidence type="ECO:0000256" key="1">
    <source>
        <dbReference type="SAM" id="Coils"/>
    </source>
</evidence>
<dbReference type="PANTHER" id="PTHR36406">
    <property type="entry name" value="MEDIATOR OF RNA POLYMERASE II TRANSCRIPTION SUBUNIT 30"/>
    <property type="match status" value="1"/>
</dbReference>
<feature type="region of interest" description="Disordered" evidence="2">
    <location>
        <begin position="56"/>
        <end position="96"/>
    </location>
</feature>
<dbReference type="OrthoDB" id="532289at2759"/>
<dbReference type="RefSeq" id="XP_027338907.1">
    <property type="nucleotide sequence ID" value="XM_027483106.1"/>
</dbReference>
<feature type="compositionally biased region" description="Polar residues" evidence="2">
    <location>
        <begin position="1"/>
        <end position="21"/>
    </location>
</feature>
<keyword evidence="3" id="KW-1185">Reference proteome</keyword>